<dbReference type="InterPro" id="IPR036271">
    <property type="entry name" value="Tet_transcr_reg_TetR-rel_C_sf"/>
</dbReference>
<evidence type="ECO:0000256" key="1">
    <source>
        <dbReference type="ARBA" id="ARBA00023015"/>
    </source>
</evidence>
<dbReference type="AlphaFoldDB" id="A0A8J3QAL6"/>
<feature type="DNA-binding region" description="H-T-H motif" evidence="4">
    <location>
        <begin position="28"/>
        <end position="47"/>
    </location>
</feature>
<evidence type="ECO:0000256" key="2">
    <source>
        <dbReference type="ARBA" id="ARBA00023125"/>
    </source>
</evidence>
<dbReference type="Pfam" id="PF21597">
    <property type="entry name" value="TetR_C_43"/>
    <property type="match status" value="1"/>
</dbReference>
<name>A0A8J3QAL6_9ACTN</name>
<proteinExistence type="predicted"/>
<dbReference type="Proteomes" id="UP000612899">
    <property type="component" value="Unassembled WGS sequence"/>
</dbReference>
<gene>
    <name evidence="6" type="ORF">Rhe02_41470</name>
</gene>
<dbReference type="Pfam" id="PF00440">
    <property type="entry name" value="TetR_N"/>
    <property type="match status" value="1"/>
</dbReference>
<evidence type="ECO:0000256" key="3">
    <source>
        <dbReference type="ARBA" id="ARBA00023163"/>
    </source>
</evidence>
<evidence type="ECO:0000313" key="6">
    <source>
        <dbReference type="EMBL" id="GIH06080.1"/>
    </source>
</evidence>
<dbReference type="SUPFAM" id="SSF48498">
    <property type="entry name" value="Tetracyclin repressor-like, C-terminal domain"/>
    <property type="match status" value="1"/>
</dbReference>
<dbReference type="RefSeq" id="WP_203909908.1">
    <property type="nucleotide sequence ID" value="NZ_BONY01000024.1"/>
</dbReference>
<dbReference type="PRINTS" id="PR00455">
    <property type="entry name" value="HTHTETR"/>
</dbReference>
<accession>A0A8J3QAL6</accession>
<dbReference type="InterPro" id="IPR050109">
    <property type="entry name" value="HTH-type_TetR-like_transc_reg"/>
</dbReference>
<protein>
    <submittedName>
        <fullName evidence="6">TetR family transcriptional regulator</fullName>
    </submittedName>
</protein>
<dbReference type="PROSITE" id="PS50977">
    <property type="entry name" value="HTH_TETR_2"/>
    <property type="match status" value="1"/>
</dbReference>
<keyword evidence="2 4" id="KW-0238">DNA-binding</keyword>
<evidence type="ECO:0000313" key="7">
    <source>
        <dbReference type="Proteomes" id="UP000612899"/>
    </source>
</evidence>
<comment type="caution">
    <text evidence="6">The sequence shown here is derived from an EMBL/GenBank/DDBJ whole genome shotgun (WGS) entry which is preliminary data.</text>
</comment>
<organism evidence="6 7">
    <name type="scientific">Rhizocola hellebori</name>
    <dbReference type="NCBI Taxonomy" id="1392758"/>
    <lineage>
        <taxon>Bacteria</taxon>
        <taxon>Bacillati</taxon>
        <taxon>Actinomycetota</taxon>
        <taxon>Actinomycetes</taxon>
        <taxon>Micromonosporales</taxon>
        <taxon>Micromonosporaceae</taxon>
        <taxon>Rhizocola</taxon>
    </lineage>
</organism>
<dbReference type="PANTHER" id="PTHR30055:SF234">
    <property type="entry name" value="HTH-TYPE TRANSCRIPTIONAL REGULATOR BETI"/>
    <property type="match status" value="1"/>
</dbReference>
<dbReference type="GO" id="GO:0000976">
    <property type="term" value="F:transcription cis-regulatory region binding"/>
    <property type="evidence" value="ECO:0007669"/>
    <property type="project" value="TreeGrafter"/>
</dbReference>
<dbReference type="InterPro" id="IPR001647">
    <property type="entry name" value="HTH_TetR"/>
</dbReference>
<keyword evidence="3" id="KW-0804">Transcription</keyword>
<dbReference type="EMBL" id="BONY01000024">
    <property type="protein sequence ID" value="GIH06080.1"/>
    <property type="molecule type" value="Genomic_DNA"/>
</dbReference>
<dbReference type="InterPro" id="IPR009057">
    <property type="entry name" value="Homeodomain-like_sf"/>
</dbReference>
<dbReference type="PANTHER" id="PTHR30055">
    <property type="entry name" value="HTH-TYPE TRANSCRIPTIONAL REGULATOR RUTR"/>
    <property type="match status" value="1"/>
</dbReference>
<keyword evidence="7" id="KW-1185">Reference proteome</keyword>
<evidence type="ECO:0000256" key="4">
    <source>
        <dbReference type="PROSITE-ProRule" id="PRU00335"/>
    </source>
</evidence>
<keyword evidence="1" id="KW-0805">Transcription regulation</keyword>
<dbReference type="InterPro" id="IPR049445">
    <property type="entry name" value="TetR_SbtR-like_C"/>
</dbReference>
<evidence type="ECO:0000259" key="5">
    <source>
        <dbReference type="PROSITE" id="PS50977"/>
    </source>
</evidence>
<sequence>MRADAQRNRSRLLAAAEEVFAAKGIGAPVDEVARAAGVGIGTLFRHFATKEALLEAVYVARLQRLTDQVSSLSGAQDPAAVLTGFFADAVRSSGTKMALAAALAEAGIAVDAANASYGSALRQELGALLTRAQQAGGIRGDIAVGEFISLLAGTSQAVSGHDDATRDRILNVVLDGLRAGDTR</sequence>
<dbReference type="Gene3D" id="1.10.357.10">
    <property type="entry name" value="Tetracycline Repressor, domain 2"/>
    <property type="match status" value="1"/>
</dbReference>
<dbReference type="GO" id="GO:0003700">
    <property type="term" value="F:DNA-binding transcription factor activity"/>
    <property type="evidence" value="ECO:0007669"/>
    <property type="project" value="TreeGrafter"/>
</dbReference>
<feature type="domain" description="HTH tetR-type" evidence="5">
    <location>
        <begin position="6"/>
        <end position="65"/>
    </location>
</feature>
<dbReference type="SUPFAM" id="SSF46689">
    <property type="entry name" value="Homeodomain-like"/>
    <property type="match status" value="1"/>
</dbReference>
<reference evidence="6" key="1">
    <citation type="submission" date="2021-01" db="EMBL/GenBank/DDBJ databases">
        <title>Whole genome shotgun sequence of Rhizocola hellebori NBRC 109834.</title>
        <authorList>
            <person name="Komaki H."/>
            <person name="Tamura T."/>
        </authorList>
    </citation>
    <scope>NUCLEOTIDE SEQUENCE</scope>
    <source>
        <strain evidence="6">NBRC 109834</strain>
    </source>
</reference>